<dbReference type="AlphaFoldDB" id="D5MHD7"/>
<proteinExistence type="predicted"/>
<dbReference type="STRING" id="671143.DAMO_2119"/>
<evidence type="ECO:0000313" key="1">
    <source>
        <dbReference type="EMBL" id="CBE69169.1"/>
    </source>
</evidence>
<sequence>MRLPVRSQDESSIVFTEFLRVGIATSIPFISVLGELDGGTQFIIVRRGSQGMGFLGQFTRFGGRELRCSV</sequence>
<reference evidence="1 2" key="1">
    <citation type="journal article" date="2010" name="Nature">
        <title>Nitrite-driven anaerobic methane oxidation by oxygenic bacteria.</title>
        <authorList>
            <person name="Ettwig K.F."/>
            <person name="Butler M.K."/>
            <person name="Le Paslier D."/>
            <person name="Pelletier E."/>
            <person name="Mangenot S."/>
            <person name="Kuypers M.M.M."/>
            <person name="Schreiber F."/>
            <person name="Dutilh B.E."/>
            <person name="Zedelius J."/>
            <person name="de Beer D."/>
            <person name="Gloerich J."/>
            <person name="Wessels H.J.C.T."/>
            <person name="van Allen T."/>
            <person name="Luesken F."/>
            <person name="Wu M."/>
            <person name="van de Pas-Schoonen K.T."/>
            <person name="Op den Camp H.J.M."/>
            <person name="Janssen-Megens E.M."/>
            <person name="Francoijs K-J."/>
            <person name="Stunnenberg H."/>
            <person name="Weissenbach J."/>
            <person name="Jetten M.S.M."/>
            <person name="Strous M."/>
        </authorList>
    </citation>
    <scope>NUCLEOTIDE SEQUENCE [LARGE SCALE GENOMIC DNA]</scope>
</reference>
<dbReference type="EMBL" id="FP565575">
    <property type="protein sequence ID" value="CBE69169.1"/>
    <property type="molecule type" value="Genomic_DNA"/>
</dbReference>
<gene>
    <name evidence="1" type="ORF">DAMO_2119</name>
</gene>
<dbReference type="HOGENOM" id="CLU_2750246_0_0_0"/>
<name>D5MHD7_METO1</name>
<dbReference type="Proteomes" id="UP000006898">
    <property type="component" value="Chromosome"/>
</dbReference>
<evidence type="ECO:0000313" key="2">
    <source>
        <dbReference type="Proteomes" id="UP000006898"/>
    </source>
</evidence>
<organism evidence="1 2">
    <name type="scientific">Methylomirabilis oxygeniifera</name>
    <dbReference type="NCBI Taxonomy" id="671143"/>
    <lineage>
        <taxon>Bacteria</taxon>
        <taxon>Candidatus Methylomirabilota</taxon>
        <taxon>Candidatus Methylomirabilia</taxon>
        <taxon>Candidatus Methylomirabilales</taxon>
        <taxon>Candidatus Methylomirabilaceae</taxon>
        <taxon>Candidatus Methylomirabilis</taxon>
    </lineage>
</organism>
<protein>
    <submittedName>
        <fullName evidence="1">Uncharacterized protein</fullName>
    </submittedName>
</protein>
<accession>D5MHD7</accession>
<dbReference type="KEGG" id="mox:DAMO_2119"/>